<organism evidence="1 2">
    <name type="scientific">Mycoplasma haemocanis (strain Illinois)</name>
    <dbReference type="NCBI Taxonomy" id="1111676"/>
    <lineage>
        <taxon>Bacteria</taxon>
        <taxon>Bacillati</taxon>
        <taxon>Mycoplasmatota</taxon>
        <taxon>Mollicutes</taxon>
        <taxon>Mycoplasmataceae</taxon>
        <taxon>Mycoplasma</taxon>
    </lineage>
</organism>
<gene>
    <name evidence="1" type="ordered locus">MHC_02900</name>
</gene>
<name>H6N720_MYCHN</name>
<dbReference type="KEGG" id="mhe:MHC_02900"/>
<dbReference type="HOGENOM" id="CLU_087258_0_0_14"/>
<protein>
    <submittedName>
        <fullName evidence="1">Uncharacterized protein</fullName>
    </submittedName>
</protein>
<dbReference type="EMBL" id="CP003199">
    <property type="protein sequence ID" value="AEW45442.1"/>
    <property type="molecule type" value="Genomic_DNA"/>
</dbReference>
<dbReference type="Proteomes" id="UP000009135">
    <property type="component" value="Chromosome"/>
</dbReference>
<sequence length="216" mass="24272">MALAYLKVALVGTAGVAGTAGTIYVGSKAIDFSSVTEDSDEIIHTVKDKFKSRLISKPKFSDGWNERLTKLKRDNSQDLHEGLKKIKDKNSQATGDDLKKWCNDSYIEPYEENSALVKGIDKYCTYLIKDQINGLITGKTEQDWKEAKEQFAAMKDEQLSEEMKKIKTENKLDTWCLGKYESPFTDAKDPTYLEVSKFCKEIKPKKAPSPAPTGPK</sequence>
<dbReference type="AlphaFoldDB" id="H6N720"/>
<evidence type="ECO:0000313" key="2">
    <source>
        <dbReference type="Proteomes" id="UP000009135"/>
    </source>
</evidence>
<accession>H6N720</accession>
<dbReference type="STRING" id="1111676.MHC_02900"/>
<reference evidence="1 2" key="1">
    <citation type="journal article" date="2012" name="J. Bacteriol.">
        <title>Complete genome sequence of Mycoplasma haemocanis strain Illinois.</title>
        <authorList>
            <person name="do Nascimento N.C."/>
            <person name="Guimaraes A.M."/>
            <person name="Santos A.P."/>
            <person name="Sanmiguel P.J."/>
            <person name="Messick J.B."/>
        </authorList>
    </citation>
    <scope>NUCLEOTIDE SEQUENCE [LARGE SCALE GENOMIC DNA]</scope>
    <source>
        <strain evidence="1 2">Illinois</strain>
    </source>
</reference>
<evidence type="ECO:0000313" key="1">
    <source>
        <dbReference type="EMBL" id="AEW45442.1"/>
    </source>
</evidence>
<keyword evidence="2" id="KW-1185">Reference proteome</keyword>
<dbReference type="OrthoDB" id="401981at2"/>
<proteinExistence type="predicted"/>